<feature type="transmembrane region" description="Helical" evidence="1">
    <location>
        <begin position="60"/>
        <end position="84"/>
    </location>
</feature>
<evidence type="ECO:0000313" key="3">
    <source>
        <dbReference type="Proteomes" id="UP000075714"/>
    </source>
</evidence>
<proteinExistence type="predicted"/>
<dbReference type="EMBL" id="LSYV01000074">
    <property type="protein sequence ID" value="KXZ44121.1"/>
    <property type="molecule type" value="Genomic_DNA"/>
</dbReference>
<gene>
    <name evidence="2" type="ORF">GPECTOR_73g642</name>
</gene>
<protein>
    <recommendedName>
        <fullName evidence="4">EF-hand domain-containing protein</fullName>
    </recommendedName>
</protein>
<accession>A0A150G2U9</accession>
<dbReference type="AlphaFoldDB" id="A0A150G2U9"/>
<name>A0A150G2U9_GONPE</name>
<evidence type="ECO:0000313" key="2">
    <source>
        <dbReference type="EMBL" id="KXZ44121.1"/>
    </source>
</evidence>
<evidence type="ECO:0000256" key="1">
    <source>
        <dbReference type="SAM" id="Phobius"/>
    </source>
</evidence>
<keyword evidence="1" id="KW-1133">Transmembrane helix</keyword>
<reference evidence="3" key="1">
    <citation type="journal article" date="2016" name="Nat. Commun.">
        <title>The Gonium pectorale genome demonstrates co-option of cell cycle regulation during the evolution of multicellularity.</title>
        <authorList>
            <person name="Hanschen E.R."/>
            <person name="Marriage T.N."/>
            <person name="Ferris P.J."/>
            <person name="Hamaji T."/>
            <person name="Toyoda A."/>
            <person name="Fujiyama A."/>
            <person name="Neme R."/>
            <person name="Noguchi H."/>
            <person name="Minakuchi Y."/>
            <person name="Suzuki M."/>
            <person name="Kawai-Toyooka H."/>
            <person name="Smith D.R."/>
            <person name="Sparks H."/>
            <person name="Anderson J."/>
            <person name="Bakaric R."/>
            <person name="Luria V."/>
            <person name="Karger A."/>
            <person name="Kirschner M.W."/>
            <person name="Durand P.M."/>
            <person name="Michod R.E."/>
            <person name="Nozaki H."/>
            <person name="Olson B.J."/>
        </authorList>
    </citation>
    <scope>NUCLEOTIDE SEQUENCE [LARGE SCALE GENOMIC DNA]</scope>
    <source>
        <strain evidence="3">NIES-2863</strain>
    </source>
</reference>
<keyword evidence="1" id="KW-0472">Membrane</keyword>
<organism evidence="2 3">
    <name type="scientific">Gonium pectorale</name>
    <name type="common">Green alga</name>
    <dbReference type="NCBI Taxonomy" id="33097"/>
    <lineage>
        <taxon>Eukaryota</taxon>
        <taxon>Viridiplantae</taxon>
        <taxon>Chlorophyta</taxon>
        <taxon>core chlorophytes</taxon>
        <taxon>Chlorophyceae</taxon>
        <taxon>CS clade</taxon>
        <taxon>Chlamydomonadales</taxon>
        <taxon>Volvocaceae</taxon>
        <taxon>Gonium</taxon>
    </lineage>
</organism>
<sequence length="219" mass="23175">MAEPSAGSDSLNTSLGQIANLSKSLKGWDADQDGSLTVVEIEAAVQKLIRQQVIEKTYRVLGIVVVVFFVIFCAASFGLSVAALKLVRDVTVSRTEGGTQARLVDANGNALVTSSVAVITAAGVTATPTPTTGRRILVTEDTIDEHGALGRFTRRMLGEAKFIFVTYGTVPWQTVVDGCMALNDGYGVLTIPFNSKDSTLGAVQKMFKLNVKGAKGCNE</sequence>
<comment type="caution">
    <text evidence="2">The sequence shown here is derived from an EMBL/GenBank/DDBJ whole genome shotgun (WGS) entry which is preliminary data.</text>
</comment>
<dbReference type="Proteomes" id="UP000075714">
    <property type="component" value="Unassembled WGS sequence"/>
</dbReference>
<evidence type="ECO:0008006" key="4">
    <source>
        <dbReference type="Google" id="ProtNLM"/>
    </source>
</evidence>
<keyword evidence="3" id="KW-1185">Reference proteome</keyword>
<dbReference type="InterPro" id="IPR018247">
    <property type="entry name" value="EF_Hand_1_Ca_BS"/>
</dbReference>
<keyword evidence="1" id="KW-0812">Transmembrane</keyword>
<dbReference type="PROSITE" id="PS00018">
    <property type="entry name" value="EF_HAND_1"/>
    <property type="match status" value="1"/>
</dbReference>